<dbReference type="PANTHER" id="PTHR13887">
    <property type="entry name" value="GLUTATHIONE S-TRANSFERASE KAPPA"/>
    <property type="match status" value="1"/>
</dbReference>
<dbReference type="AlphaFoldDB" id="A0A8J3GAD1"/>
<dbReference type="RefSeq" id="WP_189565204.1">
    <property type="nucleotide sequence ID" value="NZ_BMXF01000002.1"/>
</dbReference>
<proteinExistence type="predicted"/>
<dbReference type="Gene3D" id="3.40.30.10">
    <property type="entry name" value="Glutaredoxin"/>
    <property type="match status" value="1"/>
</dbReference>
<dbReference type="PANTHER" id="PTHR13887:SF41">
    <property type="entry name" value="THIOREDOXIN SUPERFAMILY PROTEIN"/>
    <property type="match status" value="1"/>
</dbReference>
<dbReference type="Pfam" id="PF01323">
    <property type="entry name" value="DSBA"/>
    <property type="match status" value="1"/>
</dbReference>
<comment type="caution">
    <text evidence="2">The sequence shown here is derived from an EMBL/GenBank/DDBJ whole genome shotgun (WGS) entry which is preliminary data.</text>
</comment>
<accession>A0A8J3GAD1</accession>
<protein>
    <submittedName>
        <fullName evidence="2">DSBA oxidoreductase</fullName>
    </submittedName>
</protein>
<evidence type="ECO:0000313" key="2">
    <source>
        <dbReference type="EMBL" id="GHB73285.1"/>
    </source>
</evidence>
<dbReference type="InterPro" id="IPR001853">
    <property type="entry name" value="DSBA-like_thioredoxin_dom"/>
</dbReference>
<dbReference type="EMBL" id="BMXF01000002">
    <property type="protein sequence ID" value="GHB73285.1"/>
    <property type="molecule type" value="Genomic_DNA"/>
</dbReference>
<keyword evidence="3" id="KW-1185">Reference proteome</keyword>
<organism evidence="2 3">
    <name type="scientific">Persicitalea jodogahamensis</name>
    <dbReference type="NCBI Taxonomy" id="402147"/>
    <lineage>
        <taxon>Bacteria</taxon>
        <taxon>Pseudomonadati</taxon>
        <taxon>Bacteroidota</taxon>
        <taxon>Cytophagia</taxon>
        <taxon>Cytophagales</taxon>
        <taxon>Spirosomataceae</taxon>
        <taxon>Persicitalea</taxon>
    </lineage>
</organism>
<dbReference type="SUPFAM" id="SSF52833">
    <property type="entry name" value="Thioredoxin-like"/>
    <property type="match status" value="1"/>
</dbReference>
<sequence length="232" mass="25898">MNTLVNNKITIDIVSDVVCPWCYVGKKRLEDALEQLGNPEDVEITWHPFQLDPTIPAEGMDRKKYFIKKFGDEGRIRQMSEHLTQVGKEAGIDFNLDEISESINTLPLHKLLHVAGQEGFQSEAEEMLFQAYFSHGKDLKNLKVLAELFAPFGWDEAKIEGIVADDTIGYAVRQEIDHFQQMGVSGVPFFIINNKYGISGAQPAEVLVQALTQVREEVLEAATGEVCGPEGC</sequence>
<evidence type="ECO:0000313" key="3">
    <source>
        <dbReference type="Proteomes" id="UP000598271"/>
    </source>
</evidence>
<dbReference type="Proteomes" id="UP000598271">
    <property type="component" value="Unassembled WGS sequence"/>
</dbReference>
<evidence type="ECO:0000259" key="1">
    <source>
        <dbReference type="Pfam" id="PF01323"/>
    </source>
</evidence>
<dbReference type="GO" id="GO:0016491">
    <property type="term" value="F:oxidoreductase activity"/>
    <property type="evidence" value="ECO:0007669"/>
    <property type="project" value="InterPro"/>
</dbReference>
<gene>
    <name evidence="2" type="primary">dsb</name>
    <name evidence="2" type="ORF">GCM10007390_29270</name>
</gene>
<feature type="domain" description="DSBA-like thioredoxin" evidence="1">
    <location>
        <begin position="10"/>
        <end position="211"/>
    </location>
</feature>
<name>A0A8J3GAD1_9BACT</name>
<reference evidence="2 3" key="1">
    <citation type="journal article" date="2014" name="Int. J. Syst. Evol. Microbiol.">
        <title>Complete genome sequence of Corynebacterium casei LMG S-19264T (=DSM 44701T), isolated from a smear-ripened cheese.</title>
        <authorList>
            <consortium name="US DOE Joint Genome Institute (JGI-PGF)"/>
            <person name="Walter F."/>
            <person name="Albersmeier A."/>
            <person name="Kalinowski J."/>
            <person name="Ruckert C."/>
        </authorList>
    </citation>
    <scope>NUCLEOTIDE SEQUENCE [LARGE SCALE GENOMIC DNA]</scope>
    <source>
        <strain evidence="2 3">KCTC 12866</strain>
    </source>
</reference>
<dbReference type="InterPro" id="IPR036249">
    <property type="entry name" value="Thioredoxin-like_sf"/>
</dbReference>
<dbReference type="CDD" id="cd03024">
    <property type="entry name" value="DsbA_FrnE"/>
    <property type="match status" value="1"/>
</dbReference>